<dbReference type="InterPro" id="IPR044911">
    <property type="entry name" value="V-type_ATPase_csu/dsu_dom_3"/>
</dbReference>
<dbReference type="GO" id="GO:0046961">
    <property type="term" value="F:proton-transporting ATPase activity, rotational mechanism"/>
    <property type="evidence" value="ECO:0007669"/>
    <property type="project" value="InterPro"/>
</dbReference>
<reference evidence="3" key="1">
    <citation type="journal article" date="2021" name="PeerJ">
        <title>Extensive microbial diversity within the chicken gut microbiome revealed by metagenomics and culture.</title>
        <authorList>
            <person name="Gilroy R."/>
            <person name="Ravi A."/>
            <person name="Getino M."/>
            <person name="Pursley I."/>
            <person name="Horton D.L."/>
            <person name="Alikhan N.F."/>
            <person name="Baker D."/>
            <person name="Gharbi K."/>
            <person name="Hall N."/>
            <person name="Watson M."/>
            <person name="Adriaenssens E.M."/>
            <person name="Foster-Nyarko E."/>
            <person name="Jarju S."/>
            <person name="Secka A."/>
            <person name="Antonio M."/>
            <person name="Oren A."/>
            <person name="Chaudhuri R.R."/>
            <person name="La Ragione R."/>
            <person name="Hildebrand F."/>
            <person name="Pallen M.J."/>
        </authorList>
    </citation>
    <scope>NUCLEOTIDE SEQUENCE</scope>
    <source>
        <strain evidence="3">CHK169-4300</strain>
    </source>
</reference>
<dbReference type="SUPFAM" id="SSF103486">
    <property type="entry name" value="V-type ATP synthase subunit C"/>
    <property type="match status" value="1"/>
</dbReference>
<dbReference type="Gene3D" id="1.10.132.50">
    <property type="entry name" value="ATP synthase (C/AC39) subunit, domain 3"/>
    <property type="match status" value="2"/>
</dbReference>
<dbReference type="InterPro" id="IPR050873">
    <property type="entry name" value="V-ATPase_V0D/AC39_subunit"/>
</dbReference>
<proteinExistence type="predicted"/>
<dbReference type="PANTHER" id="PTHR38682">
    <property type="entry name" value="V-TYPE ATP SYNTHASE SUBUNIT C"/>
    <property type="match status" value="1"/>
</dbReference>
<sequence length="345" mass="40875">MMNDYTAILTKVRAMRSKLLTNEEIQNNLSLKKIEDIYQVLQKTEGYNRAARDASLTEFTPRTVIPIIHNGVYYTFLKLYRFASLEQRKVLKLYGIKYEADFIKKVVNNVLANKDSKIYFKGFTNYLEKSRHFDISRIESATTIDEVLDALNGTIYADFIEQNRSSLQETPIDSNVLNVKFDQFVAMYIWKRARHVFSEKELKQFKKYYGSFVDLINIESIYRLKFIYKMNPDEIRNYILPPSRQLDEAMIEELLQANNQLSFERVLRSMGYAEVIVNDKRTNDLRIEESEFLKDLLRFLVRSCRESMLPILEYLEDKQREATYLAQITENIGWNNVKPVEKEWV</sequence>
<dbReference type="Pfam" id="PF01992">
    <property type="entry name" value="vATP-synt_AC39"/>
    <property type="match status" value="1"/>
</dbReference>
<gene>
    <name evidence="3" type="ORF">H9808_04935</name>
</gene>
<dbReference type="PANTHER" id="PTHR38682:SF1">
    <property type="entry name" value="V-TYPE ATP SYNTHASE SUBUNIT C"/>
    <property type="match status" value="1"/>
</dbReference>
<dbReference type="InterPro" id="IPR036079">
    <property type="entry name" value="ATPase_csu/dsu_sf"/>
</dbReference>
<keyword evidence="2" id="KW-0406">Ion transport</keyword>
<organism evidence="3 4">
    <name type="scientific">Candidatus Atopostipes pullistercoris</name>
    <dbReference type="NCBI Taxonomy" id="2838467"/>
    <lineage>
        <taxon>Bacteria</taxon>
        <taxon>Bacillati</taxon>
        <taxon>Bacillota</taxon>
        <taxon>Bacilli</taxon>
        <taxon>Lactobacillales</taxon>
        <taxon>Carnobacteriaceae</taxon>
        <taxon>Atopostipes</taxon>
    </lineage>
</organism>
<dbReference type="EMBL" id="DXAZ01000067">
    <property type="protein sequence ID" value="HIZ71092.1"/>
    <property type="molecule type" value="Genomic_DNA"/>
</dbReference>
<dbReference type="AlphaFoldDB" id="A0A9D2JYA3"/>
<dbReference type="InterPro" id="IPR002843">
    <property type="entry name" value="ATPase_V0-cplx_csu/dsu"/>
</dbReference>
<evidence type="ECO:0000313" key="4">
    <source>
        <dbReference type="Proteomes" id="UP000824106"/>
    </source>
</evidence>
<dbReference type="Proteomes" id="UP000824106">
    <property type="component" value="Unassembled WGS sequence"/>
</dbReference>
<keyword evidence="1" id="KW-0813">Transport</keyword>
<evidence type="ECO:0000256" key="2">
    <source>
        <dbReference type="ARBA" id="ARBA00023065"/>
    </source>
</evidence>
<evidence type="ECO:0000313" key="3">
    <source>
        <dbReference type="EMBL" id="HIZ71092.1"/>
    </source>
</evidence>
<protein>
    <submittedName>
        <fullName evidence="3">V-type ATPase subunit</fullName>
    </submittedName>
</protein>
<name>A0A9D2JYA3_9LACT</name>
<accession>A0A9D2JYA3</accession>
<comment type="caution">
    <text evidence="3">The sequence shown here is derived from an EMBL/GenBank/DDBJ whole genome shotgun (WGS) entry which is preliminary data.</text>
</comment>
<evidence type="ECO:0000256" key="1">
    <source>
        <dbReference type="ARBA" id="ARBA00022448"/>
    </source>
</evidence>
<reference evidence="3" key="2">
    <citation type="submission" date="2021-04" db="EMBL/GenBank/DDBJ databases">
        <authorList>
            <person name="Gilroy R."/>
        </authorList>
    </citation>
    <scope>NUCLEOTIDE SEQUENCE</scope>
    <source>
        <strain evidence="3">CHK169-4300</strain>
    </source>
</reference>